<dbReference type="AlphaFoldDB" id="A0A6P8LE52"/>
<gene>
    <name evidence="3" type="primary">LOC117151713</name>
</gene>
<feature type="region of interest" description="Disordered" evidence="1">
    <location>
        <begin position="105"/>
        <end position="190"/>
    </location>
</feature>
<protein>
    <submittedName>
        <fullName evidence="3">Neurofilament heavy polypeptide-like</fullName>
    </submittedName>
</protein>
<feature type="region of interest" description="Disordered" evidence="1">
    <location>
        <begin position="685"/>
        <end position="806"/>
    </location>
</feature>
<evidence type="ECO:0000256" key="1">
    <source>
        <dbReference type="SAM" id="MobiDB-lite"/>
    </source>
</evidence>
<feature type="compositionally biased region" description="Basic and acidic residues" evidence="1">
    <location>
        <begin position="105"/>
        <end position="143"/>
    </location>
</feature>
<feature type="compositionally biased region" description="Basic and acidic residues" evidence="1">
    <location>
        <begin position="698"/>
        <end position="749"/>
    </location>
</feature>
<dbReference type="OrthoDB" id="7617135at2759"/>
<feature type="compositionally biased region" description="Low complexity" evidence="1">
    <location>
        <begin position="45"/>
        <end position="55"/>
    </location>
</feature>
<feature type="region of interest" description="Disordered" evidence="1">
    <location>
        <begin position="493"/>
        <end position="672"/>
    </location>
</feature>
<accession>A0A6P8LE52</accession>
<proteinExistence type="predicted"/>
<feature type="compositionally biased region" description="Polar residues" evidence="1">
    <location>
        <begin position="511"/>
        <end position="529"/>
    </location>
</feature>
<feature type="compositionally biased region" description="Basic and acidic residues" evidence="1">
    <location>
        <begin position="153"/>
        <end position="166"/>
    </location>
</feature>
<feature type="compositionally biased region" description="Basic and acidic residues" evidence="1">
    <location>
        <begin position="621"/>
        <end position="649"/>
    </location>
</feature>
<feature type="region of interest" description="Disordered" evidence="1">
    <location>
        <begin position="315"/>
        <end position="336"/>
    </location>
</feature>
<dbReference type="RefSeq" id="XP_033176842.1">
    <property type="nucleotide sequence ID" value="XM_033320951.1"/>
</dbReference>
<feature type="region of interest" description="Disordered" evidence="1">
    <location>
        <begin position="42"/>
        <end position="62"/>
    </location>
</feature>
<dbReference type="GeneID" id="117151713"/>
<feature type="compositionally biased region" description="Low complexity" evidence="1">
    <location>
        <begin position="558"/>
        <end position="577"/>
    </location>
</feature>
<name>A0A6P8LE52_BOMIM</name>
<sequence>MDDWKQRVKIVLDQIYAVDPYYVQSNETRIVNQISYADIAAGRTSPSSRGSSPFRNPRDEVSSVPLSIQVLKPTVQLSRTMEAQKQPAIEPTGDNTPANAAIAETKMKEEQSRPEEQNEQKEPEVRTEVRRRVSKVDSVDSRLRNQSRRSGSVRKDVRGPIRESPERNSSAEADNEISGSDASRSVVEQRKDPFVLKNTLAPKVERRGRSASPIWMPGSTSYADILRGNRQNSRSPSVETGKDAHVVGREVAETVVEESSVETVQTEKMEFEVAKVEVKEGATAENAFMEQPSEDVAVESYQQQPAEVVHEVVPEVESPVKTSEEPSETQTSWTDESMDEYVLLNEKSYENVARPPVATQQVPEVYNYIHPAIPELVGFIGSQIAYPVSSYVYMPAAPPQQMALPHYTESQMAFPSEPYVAQPSYIPEPEIYQQNQLQKHPQRHPHQTKFKIPPKTTPVVVQNVEEKCLPSRAQQPVDIEPVVQSNIQAAAQPAVQAEEVSEPEKPVEPEQSMQQPIEQPVQQVSTPVAESTPIKTKSTTSSESKTFSYAQILSQGLSSKPTSTTSSQSSTTVTLISKQAKERSRSPVNSATSSVHESSPPQEARQIRESTVGKSANTWDISRRRETRKTHQESPKTKIPEKRARRGPEQPKASEVFQKPQKEKVRTSTEQQKQVFEFKDEITVEDLTASPKVTPKSVKVEIRKEQVDDVKPEKRIDAEETKKMEDHKQDEKDVQEEKEVDVQQRSRSQEKKRKAKKKKPEKVDDEIEKALKEIEDMDKHKKRDKSREQAKKDTVQATVEKSKEES</sequence>
<feature type="compositionally biased region" description="Low complexity" evidence="1">
    <location>
        <begin position="531"/>
        <end position="548"/>
    </location>
</feature>
<feature type="compositionally biased region" description="Polar residues" evidence="1">
    <location>
        <begin position="167"/>
        <end position="183"/>
    </location>
</feature>
<reference evidence="3" key="1">
    <citation type="submission" date="2025-08" db="UniProtKB">
        <authorList>
            <consortium name="RefSeq"/>
        </authorList>
    </citation>
    <scope>IDENTIFICATION</scope>
</reference>
<organism evidence="2 3">
    <name type="scientific">Bombus impatiens</name>
    <name type="common">Bumblebee</name>
    <dbReference type="NCBI Taxonomy" id="132113"/>
    <lineage>
        <taxon>Eukaryota</taxon>
        <taxon>Metazoa</taxon>
        <taxon>Ecdysozoa</taxon>
        <taxon>Arthropoda</taxon>
        <taxon>Hexapoda</taxon>
        <taxon>Insecta</taxon>
        <taxon>Pterygota</taxon>
        <taxon>Neoptera</taxon>
        <taxon>Endopterygota</taxon>
        <taxon>Hymenoptera</taxon>
        <taxon>Apocrita</taxon>
        <taxon>Aculeata</taxon>
        <taxon>Apoidea</taxon>
        <taxon>Anthophila</taxon>
        <taxon>Apidae</taxon>
        <taxon>Bombus</taxon>
        <taxon>Pyrobombus</taxon>
    </lineage>
</organism>
<feature type="compositionally biased region" description="Polar residues" evidence="1">
    <location>
        <begin position="586"/>
        <end position="601"/>
    </location>
</feature>
<dbReference type="Proteomes" id="UP000515180">
    <property type="component" value="Unplaced"/>
</dbReference>
<evidence type="ECO:0000313" key="2">
    <source>
        <dbReference type="Proteomes" id="UP000515180"/>
    </source>
</evidence>
<evidence type="ECO:0000313" key="3">
    <source>
        <dbReference type="RefSeq" id="XP_033176842.1"/>
    </source>
</evidence>
<keyword evidence="2" id="KW-1185">Reference proteome</keyword>
<feature type="compositionally biased region" description="Basic residues" evidence="1">
    <location>
        <begin position="750"/>
        <end position="760"/>
    </location>
</feature>
<feature type="compositionally biased region" description="Basic and acidic residues" evidence="1">
    <location>
        <begin position="768"/>
        <end position="806"/>
    </location>
</feature>